<name>F3ZWD8_MAHA5</name>
<dbReference type="RefSeq" id="WP_013781973.1">
    <property type="nucleotide sequence ID" value="NC_015520.1"/>
</dbReference>
<dbReference type="OrthoDB" id="9804099at2"/>
<reference evidence="3" key="1">
    <citation type="submission" date="2010-11" db="EMBL/GenBank/DDBJ databases">
        <title>The complete genome of Mahella australiensis DSM 15567.</title>
        <authorList>
            <consortium name="US DOE Joint Genome Institute (JGI-PGF)"/>
            <person name="Lucas S."/>
            <person name="Copeland A."/>
            <person name="Lapidus A."/>
            <person name="Bruce D."/>
            <person name="Goodwin L."/>
            <person name="Pitluck S."/>
            <person name="Kyrpides N."/>
            <person name="Mavromatis K."/>
            <person name="Pagani I."/>
            <person name="Ivanova N."/>
            <person name="Teshima H."/>
            <person name="Brettin T."/>
            <person name="Detter J.C."/>
            <person name="Han C."/>
            <person name="Tapia R."/>
            <person name="Land M."/>
            <person name="Hauser L."/>
            <person name="Markowitz V."/>
            <person name="Cheng J.-F."/>
            <person name="Hugenholtz P."/>
            <person name="Woyke T."/>
            <person name="Wu D."/>
            <person name="Spring S."/>
            <person name="Pukall R."/>
            <person name="Steenblock K."/>
            <person name="Schneider S."/>
            <person name="Klenk H.-P."/>
            <person name="Eisen J.A."/>
        </authorList>
    </citation>
    <scope>NUCLEOTIDE SEQUENCE [LARGE SCALE GENOMIC DNA]</scope>
    <source>
        <strain evidence="3">DSM 15567 / CIP 107919 / 50-1 BON</strain>
    </source>
</reference>
<evidence type="ECO:0000259" key="1">
    <source>
        <dbReference type="Pfam" id="PF12652"/>
    </source>
</evidence>
<sequence>MSDNRTELLNQIRAIEFMAVELNLYLNTHPNDQRALNEYNYYARQLMGTKSEYERRYGPLSNFGGSFSRYPWQWIEEPWPWQQDIIPAQEKEE</sequence>
<gene>
    <name evidence="2" type="ordered locus">Mahau_2383</name>
</gene>
<dbReference type="Pfam" id="PF12652">
    <property type="entry name" value="CotJB"/>
    <property type="match status" value="1"/>
</dbReference>
<dbReference type="STRING" id="697281.Mahau_2383"/>
<dbReference type="AlphaFoldDB" id="F3ZWD8"/>
<proteinExistence type="predicted"/>
<organism evidence="2 3">
    <name type="scientific">Mahella australiensis (strain DSM 15567 / CIP 107919 / 50-1 BON)</name>
    <dbReference type="NCBI Taxonomy" id="697281"/>
    <lineage>
        <taxon>Bacteria</taxon>
        <taxon>Bacillati</taxon>
        <taxon>Bacillota</taxon>
        <taxon>Clostridia</taxon>
        <taxon>Thermoanaerobacterales</taxon>
        <taxon>Thermoanaerobacterales Family IV. Incertae Sedis</taxon>
        <taxon>Mahella</taxon>
    </lineage>
</organism>
<dbReference type="Proteomes" id="UP000008457">
    <property type="component" value="Chromosome"/>
</dbReference>
<dbReference type="PIRSF" id="PIRSF010606">
    <property type="entry name" value="Spore_coat_CotJB"/>
    <property type="match status" value="1"/>
</dbReference>
<evidence type="ECO:0000313" key="2">
    <source>
        <dbReference type="EMBL" id="AEE97547.1"/>
    </source>
</evidence>
<reference evidence="2 3" key="2">
    <citation type="journal article" date="2011" name="Stand. Genomic Sci.">
        <title>Complete genome sequence of Mahella australiensis type strain (50-1 BON).</title>
        <authorList>
            <person name="Sikorski J."/>
            <person name="Teshima H."/>
            <person name="Nolan M."/>
            <person name="Lucas S."/>
            <person name="Hammon N."/>
            <person name="Deshpande S."/>
            <person name="Cheng J.F."/>
            <person name="Pitluck S."/>
            <person name="Liolios K."/>
            <person name="Pagani I."/>
            <person name="Ivanova N."/>
            <person name="Huntemann M."/>
            <person name="Mavromatis K."/>
            <person name="Ovchinikova G."/>
            <person name="Pati A."/>
            <person name="Tapia R."/>
            <person name="Han C."/>
            <person name="Goodwin L."/>
            <person name="Chen A."/>
            <person name="Palaniappan K."/>
            <person name="Land M."/>
            <person name="Hauser L."/>
            <person name="Ngatchou-Djao O.D."/>
            <person name="Rohde M."/>
            <person name="Pukall R."/>
            <person name="Spring S."/>
            <person name="Abt B."/>
            <person name="Goker M."/>
            <person name="Detter J.C."/>
            <person name="Woyke T."/>
            <person name="Bristow J."/>
            <person name="Markowitz V."/>
            <person name="Hugenholtz P."/>
            <person name="Eisen J.A."/>
            <person name="Kyrpides N.C."/>
            <person name="Klenk H.P."/>
            <person name="Lapidus A."/>
        </authorList>
    </citation>
    <scope>NUCLEOTIDE SEQUENCE [LARGE SCALE GENOMIC DNA]</scope>
    <source>
        <strain evidence="3">DSM 15567 / CIP 107919 / 50-1 BON</strain>
    </source>
</reference>
<keyword evidence="3" id="KW-1185">Reference proteome</keyword>
<dbReference type="eggNOG" id="ENOG5032Y4N">
    <property type="taxonomic scope" value="Bacteria"/>
</dbReference>
<accession>F3ZWD8</accession>
<dbReference type="InterPro" id="IPR024207">
    <property type="entry name" value="CotJB_dom"/>
</dbReference>
<dbReference type="HOGENOM" id="CLU_163198_1_0_9"/>
<dbReference type="InterPro" id="IPR016571">
    <property type="entry name" value="Spore_coat_assembly_CotJB"/>
</dbReference>
<dbReference type="KEGG" id="mas:Mahau_2383"/>
<protein>
    <recommendedName>
        <fullName evidence="1">Protein CotJB domain-containing protein</fullName>
    </recommendedName>
</protein>
<feature type="domain" description="Protein CotJB" evidence="1">
    <location>
        <begin position="7"/>
        <end position="82"/>
    </location>
</feature>
<dbReference type="EMBL" id="CP002360">
    <property type="protein sequence ID" value="AEE97547.1"/>
    <property type="molecule type" value="Genomic_DNA"/>
</dbReference>
<evidence type="ECO:0000313" key="3">
    <source>
        <dbReference type="Proteomes" id="UP000008457"/>
    </source>
</evidence>